<name>A0ABN9HNU4_9NEOB</name>
<evidence type="ECO:0000313" key="2">
    <source>
        <dbReference type="Proteomes" id="UP001162483"/>
    </source>
</evidence>
<organism evidence="1 2">
    <name type="scientific">Staurois parvus</name>
    <dbReference type="NCBI Taxonomy" id="386267"/>
    <lineage>
        <taxon>Eukaryota</taxon>
        <taxon>Metazoa</taxon>
        <taxon>Chordata</taxon>
        <taxon>Craniata</taxon>
        <taxon>Vertebrata</taxon>
        <taxon>Euteleostomi</taxon>
        <taxon>Amphibia</taxon>
        <taxon>Batrachia</taxon>
        <taxon>Anura</taxon>
        <taxon>Neobatrachia</taxon>
        <taxon>Ranoidea</taxon>
        <taxon>Ranidae</taxon>
        <taxon>Staurois</taxon>
    </lineage>
</organism>
<comment type="caution">
    <text evidence="1">The sequence shown here is derived from an EMBL/GenBank/DDBJ whole genome shotgun (WGS) entry which is preliminary data.</text>
</comment>
<gene>
    <name evidence="1" type="ORF">SPARVUS_LOCUS16474598</name>
</gene>
<reference evidence="1" key="1">
    <citation type="submission" date="2023-05" db="EMBL/GenBank/DDBJ databases">
        <authorList>
            <person name="Stuckert A."/>
        </authorList>
    </citation>
    <scope>NUCLEOTIDE SEQUENCE</scope>
</reference>
<proteinExistence type="predicted"/>
<dbReference type="Proteomes" id="UP001162483">
    <property type="component" value="Unassembled WGS sequence"/>
</dbReference>
<evidence type="ECO:0000313" key="1">
    <source>
        <dbReference type="EMBL" id="CAI9623465.1"/>
    </source>
</evidence>
<sequence>MEASGERASLVVRFRTPLRVGQRESGPKVHRFPVEVLVGGPLRSTACARR</sequence>
<keyword evidence="2" id="KW-1185">Reference proteome</keyword>
<accession>A0ABN9HNU4</accession>
<dbReference type="EMBL" id="CATNWA010021661">
    <property type="protein sequence ID" value="CAI9623465.1"/>
    <property type="molecule type" value="Genomic_DNA"/>
</dbReference>
<protein>
    <submittedName>
        <fullName evidence="1">Uncharacterized protein</fullName>
    </submittedName>
</protein>